<evidence type="ECO:0000313" key="6">
    <source>
        <dbReference type="EMBL" id="KAE9984943.1"/>
    </source>
</evidence>
<feature type="signal peptide" evidence="4">
    <location>
        <begin position="1"/>
        <end position="15"/>
    </location>
</feature>
<feature type="domain" description="Carboxylesterase type B" evidence="5">
    <location>
        <begin position="27"/>
        <end position="344"/>
    </location>
</feature>
<dbReference type="Proteomes" id="UP000433883">
    <property type="component" value="Unassembled WGS sequence"/>
</dbReference>
<dbReference type="PANTHER" id="PTHR43918:SF4">
    <property type="entry name" value="CARBOXYLIC ESTER HYDROLASE"/>
    <property type="match status" value="1"/>
</dbReference>
<comment type="caution">
    <text evidence="6">The sequence shown here is derived from an EMBL/GenBank/DDBJ whole genome shotgun (WGS) entry which is preliminary data.</text>
</comment>
<dbReference type="InterPro" id="IPR019826">
    <property type="entry name" value="Carboxylesterase_B_AS"/>
</dbReference>
<sequence>MRLAKLLAIISAAVASPHGNPLGHVQSLVVGTTSGEVAGWINQTNPNVRQFLGIPYAEPPLGSLRFLPPIPKAGKGPIGAKAFQPSCIQQTSTSPSVYTEILREFLISGTDSEDCLYLNVYAPLKPTSDKVPVFLYLPGGGFTSGGANSVYKFPDFWVEKEQSFIVITINYRVNLFGFPSAHAQPLNVGFLDQRLAVEWARDNIAAFGGDPSRITLWGQSAGASSVGAYSYAHYKDPIVAGLIADSGGASPATPDANHTSFNKLAGYVGCGGLDAHSQLTCVQKVDARTLQTLVSTNSSFSFRPVADNLTAFANITDRAAKGLLAKIPLITGSNSNEGAGFITWNGSYTPTAQQLASAGTRITCPIVNEVANRVKHGYTTYRYEYFGNFSNISPLPWIGASHSSELPLLFGTHWEYRGNSTPFEWEVSAGMQSLWESFVTDSSKDPSGSGVRWPKHVLGQNTMIEFASNNTVFQFGSVGSVDYLCE</sequence>
<dbReference type="InterPro" id="IPR002018">
    <property type="entry name" value="CarbesteraseB"/>
</dbReference>
<dbReference type="EMBL" id="WNWQ01000011">
    <property type="protein sequence ID" value="KAE9984943.1"/>
    <property type="molecule type" value="Genomic_DNA"/>
</dbReference>
<dbReference type="PANTHER" id="PTHR43918">
    <property type="entry name" value="ACETYLCHOLINESTERASE"/>
    <property type="match status" value="1"/>
</dbReference>
<organism evidence="6 7">
    <name type="scientific">Venturia inaequalis</name>
    <name type="common">Apple scab fungus</name>
    <dbReference type="NCBI Taxonomy" id="5025"/>
    <lineage>
        <taxon>Eukaryota</taxon>
        <taxon>Fungi</taxon>
        <taxon>Dikarya</taxon>
        <taxon>Ascomycota</taxon>
        <taxon>Pezizomycotina</taxon>
        <taxon>Dothideomycetes</taxon>
        <taxon>Pleosporomycetidae</taxon>
        <taxon>Venturiales</taxon>
        <taxon>Venturiaceae</taxon>
        <taxon>Venturia</taxon>
    </lineage>
</organism>
<evidence type="ECO:0000256" key="3">
    <source>
        <dbReference type="RuleBase" id="RU361235"/>
    </source>
</evidence>
<proteinExistence type="inferred from homology"/>
<dbReference type="GO" id="GO:0052689">
    <property type="term" value="F:carboxylic ester hydrolase activity"/>
    <property type="evidence" value="ECO:0007669"/>
    <property type="project" value="TreeGrafter"/>
</dbReference>
<dbReference type="Pfam" id="PF00135">
    <property type="entry name" value="COesterase"/>
    <property type="match status" value="2"/>
</dbReference>
<dbReference type="SUPFAM" id="SSF53474">
    <property type="entry name" value="alpha/beta-Hydrolases"/>
    <property type="match status" value="1"/>
</dbReference>
<name>A0A8H3VC28_VENIN</name>
<feature type="domain" description="Carboxylesterase type B" evidence="5">
    <location>
        <begin position="361"/>
        <end position="470"/>
    </location>
</feature>
<reference evidence="6 7" key="1">
    <citation type="submission" date="2019-11" db="EMBL/GenBank/DDBJ databases">
        <title>Venturia inaequalis Genome Resource.</title>
        <authorList>
            <person name="Lichtner F.J."/>
        </authorList>
    </citation>
    <scope>NUCLEOTIDE SEQUENCE [LARGE SCALE GENOMIC DNA]</scope>
    <source>
        <strain evidence="6">Bline_iso_100314</strain>
    </source>
</reference>
<evidence type="ECO:0000256" key="1">
    <source>
        <dbReference type="ARBA" id="ARBA00005964"/>
    </source>
</evidence>
<dbReference type="Gene3D" id="3.40.50.1820">
    <property type="entry name" value="alpha/beta hydrolase"/>
    <property type="match status" value="2"/>
</dbReference>
<dbReference type="PROSITE" id="PS00122">
    <property type="entry name" value="CARBOXYLESTERASE_B_1"/>
    <property type="match status" value="1"/>
</dbReference>
<keyword evidence="2 3" id="KW-0378">Hydrolase</keyword>
<gene>
    <name evidence="6" type="ORF">BLS_000522</name>
</gene>
<feature type="chain" id="PRO_5034331136" description="Carboxylic ester hydrolase" evidence="4">
    <location>
        <begin position="16"/>
        <end position="486"/>
    </location>
</feature>
<accession>A0A8H3VC28</accession>
<dbReference type="InterPro" id="IPR019819">
    <property type="entry name" value="Carboxylesterase_B_CS"/>
</dbReference>
<evidence type="ECO:0000256" key="4">
    <source>
        <dbReference type="SAM" id="SignalP"/>
    </source>
</evidence>
<dbReference type="EC" id="3.1.1.-" evidence="3"/>
<protein>
    <recommendedName>
        <fullName evidence="3">Carboxylic ester hydrolase</fullName>
        <ecNumber evidence="3">3.1.1.-</ecNumber>
    </recommendedName>
</protein>
<keyword evidence="4" id="KW-0732">Signal</keyword>
<evidence type="ECO:0000259" key="5">
    <source>
        <dbReference type="Pfam" id="PF00135"/>
    </source>
</evidence>
<dbReference type="PROSITE" id="PS00941">
    <property type="entry name" value="CARBOXYLESTERASE_B_2"/>
    <property type="match status" value="1"/>
</dbReference>
<evidence type="ECO:0000313" key="7">
    <source>
        <dbReference type="Proteomes" id="UP000433883"/>
    </source>
</evidence>
<comment type="similarity">
    <text evidence="1 3">Belongs to the type-B carboxylesterase/lipase family.</text>
</comment>
<dbReference type="InterPro" id="IPR029058">
    <property type="entry name" value="AB_hydrolase_fold"/>
</dbReference>
<dbReference type="InterPro" id="IPR050654">
    <property type="entry name" value="AChE-related_enzymes"/>
</dbReference>
<evidence type="ECO:0000256" key="2">
    <source>
        <dbReference type="ARBA" id="ARBA00022801"/>
    </source>
</evidence>
<dbReference type="AlphaFoldDB" id="A0A8H3VC28"/>